<comment type="caution">
    <text evidence="1">The sequence shown here is derived from an EMBL/GenBank/DDBJ whole genome shotgun (WGS) entry which is preliminary data.</text>
</comment>
<dbReference type="AlphaFoldDB" id="M2ABC6"/>
<dbReference type="PATRIC" id="fig|1263867.3.peg.5726"/>
<dbReference type="Proteomes" id="UP000011529">
    <property type="component" value="Unassembled WGS sequence"/>
</dbReference>
<dbReference type="EMBL" id="ANMO01000236">
    <property type="protein sequence ID" value="EMB13970.1"/>
    <property type="molecule type" value="Genomic_DNA"/>
</dbReference>
<protein>
    <submittedName>
        <fullName evidence="1">Uncharacterized protein</fullName>
    </submittedName>
</protein>
<organism evidence="1 2">
    <name type="scientific">Rhodopirellula europaea 6C</name>
    <dbReference type="NCBI Taxonomy" id="1263867"/>
    <lineage>
        <taxon>Bacteria</taxon>
        <taxon>Pseudomonadati</taxon>
        <taxon>Planctomycetota</taxon>
        <taxon>Planctomycetia</taxon>
        <taxon>Pirellulales</taxon>
        <taxon>Pirellulaceae</taxon>
        <taxon>Rhodopirellula</taxon>
    </lineage>
</organism>
<evidence type="ECO:0000313" key="2">
    <source>
        <dbReference type="Proteomes" id="UP000011529"/>
    </source>
</evidence>
<reference evidence="1" key="2">
    <citation type="journal article" date="2013" name="Mar. Genomics">
        <title>Expression of sulfatases in Rhodopirellula baltica and the diversity of sulfatases in the genus Rhodopirellula.</title>
        <authorList>
            <person name="Wegner C.E."/>
            <person name="Richter-Heitmann T."/>
            <person name="Klindworth A."/>
            <person name="Klockow C."/>
            <person name="Richter M."/>
            <person name="Achstetter T."/>
            <person name="Glockner F.O."/>
            <person name="Harder J."/>
        </authorList>
    </citation>
    <scope>NUCLEOTIDE SEQUENCE [LARGE SCALE GENOMIC DNA]</scope>
    <source>
        <strain evidence="1">6C</strain>
    </source>
</reference>
<keyword evidence="2" id="KW-1185">Reference proteome</keyword>
<sequence length="43" mass="4317">MHSYCNENNTDPISLVVRQSGHSFLAIAGGSVGSDPGGGVEGV</sequence>
<reference evidence="1" key="1">
    <citation type="submission" date="2012-11" db="EMBL/GenBank/DDBJ databases">
        <title>Permanent draft genomes of Rhodopirellula europaea strain SH398 and 6C.</title>
        <authorList>
            <person name="Richter M."/>
            <person name="Richter-Heitmann T."/>
            <person name="Frank C."/>
            <person name="Harder J."/>
            <person name="Glockner F.O."/>
        </authorList>
    </citation>
    <scope>NUCLEOTIDE SEQUENCE</scope>
    <source>
        <strain evidence="1">6C</strain>
    </source>
</reference>
<gene>
    <name evidence="1" type="ORF">RE6C_05347</name>
</gene>
<evidence type="ECO:0000313" key="1">
    <source>
        <dbReference type="EMBL" id="EMB13970.1"/>
    </source>
</evidence>
<name>M2ABC6_9BACT</name>
<proteinExistence type="predicted"/>
<accession>M2ABC6</accession>